<dbReference type="Proteomes" id="UP000186437">
    <property type="component" value="Unassembled WGS sequence"/>
</dbReference>
<dbReference type="InterPro" id="IPR000182">
    <property type="entry name" value="GNAT_dom"/>
</dbReference>
<dbReference type="GO" id="GO:0016747">
    <property type="term" value="F:acyltransferase activity, transferring groups other than amino-acyl groups"/>
    <property type="evidence" value="ECO:0007669"/>
    <property type="project" value="InterPro"/>
</dbReference>
<evidence type="ECO:0000313" key="2">
    <source>
        <dbReference type="EMBL" id="OLF50246.1"/>
    </source>
</evidence>
<sequence length="171" mass="19245">MAIRIRKAEQTDFKTIYSLVQEAFSRAEHSDGQEQELVRRLWESSDYLPDLSLLAEIHGEIVGYLLLSEIRIADSVELGLAPLAVRVDFQKMGVGSSLIEEAHRRAKQAGYHAIIVLGDDQYYSKFGYVSASEKGIFPPFDVPASYFMVYELTNGSNDLGGIVQYPLEFEM</sequence>
<accession>A0A1Q8EEN8</accession>
<protein>
    <submittedName>
        <fullName evidence="3">GNAT family acetyltransferase</fullName>
    </submittedName>
</protein>
<dbReference type="EMBL" id="UHEN01000001">
    <property type="protein sequence ID" value="SUN06745.1"/>
    <property type="molecule type" value="Genomic_DNA"/>
</dbReference>
<dbReference type="EMBL" id="MSJL01000009">
    <property type="protein sequence ID" value="OLF50246.1"/>
    <property type="molecule type" value="Genomic_DNA"/>
</dbReference>
<dbReference type="Proteomes" id="UP000255213">
    <property type="component" value="Unassembled WGS sequence"/>
</dbReference>
<organism evidence="2 4">
    <name type="scientific">Streptococcus acidominimus</name>
    <dbReference type="NCBI Taxonomy" id="1326"/>
    <lineage>
        <taxon>Bacteria</taxon>
        <taxon>Bacillati</taxon>
        <taxon>Bacillota</taxon>
        <taxon>Bacilli</taxon>
        <taxon>Lactobacillales</taxon>
        <taxon>Streptococcaceae</taxon>
        <taxon>Streptococcus</taxon>
    </lineage>
</organism>
<dbReference type="CDD" id="cd04301">
    <property type="entry name" value="NAT_SF"/>
    <property type="match status" value="1"/>
</dbReference>
<gene>
    <name evidence="2" type="ORF">BU200_03080</name>
    <name evidence="3" type="ORF">NCTC12957_00795</name>
</gene>
<dbReference type="Gene3D" id="3.40.630.30">
    <property type="match status" value="1"/>
</dbReference>
<name>A0A1Q8EEN8_STRAI</name>
<reference evidence="4" key="1">
    <citation type="submission" date="2016-12" db="EMBL/GenBank/DDBJ databases">
        <authorList>
            <person name="Gulvik C.A."/>
        </authorList>
    </citation>
    <scope>NUCLEOTIDE SEQUENCE [LARGE SCALE GENOMIC DNA]</scope>
    <source>
        <strain evidence="4">ATCC 51725</strain>
    </source>
</reference>
<keyword evidence="3" id="KW-0808">Transferase</keyword>
<proteinExistence type="predicted"/>
<dbReference type="SUPFAM" id="SSF55729">
    <property type="entry name" value="Acyl-CoA N-acyltransferases (Nat)"/>
    <property type="match status" value="1"/>
</dbReference>
<evidence type="ECO:0000259" key="1">
    <source>
        <dbReference type="PROSITE" id="PS51186"/>
    </source>
</evidence>
<dbReference type="RefSeq" id="WP_075098769.1">
    <property type="nucleotide sequence ID" value="NZ_MSJL01000009.1"/>
</dbReference>
<dbReference type="Pfam" id="PF00583">
    <property type="entry name" value="Acetyltransf_1"/>
    <property type="match status" value="1"/>
</dbReference>
<evidence type="ECO:0000313" key="5">
    <source>
        <dbReference type="Proteomes" id="UP000255213"/>
    </source>
</evidence>
<dbReference type="AlphaFoldDB" id="A0A1Q8EEN8"/>
<reference evidence="3 5" key="3">
    <citation type="submission" date="2018-06" db="EMBL/GenBank/DDBJ databases">
        <authorList>
            <consortium name="Pathogen Informatics"/>
            <person name="Doyle S."/>
        </authorList>
    </citation>
    <scope>NUCLEOTIDE SEQUENCE [LARGE SCALE GENOMIC DNA]</scope>
    <source>
        <strain evidence="3 5">NCTC12957</strain>
    </source>
</reference>
<reference evidence="2" key="2">
    <citation type="submission" date="2016-12" db="EMBL/GenBank/DDBJ databases">
        <authorList>
            <person name="Song W.-J."/>
            <person name="Kurnit D.M."/>
        </authorList>
    </citation>
    <scope>NUCLEOTIDE SEQUENCE [LARGE SCALE GENOMIC DNA]</scope>
    <source>
        <strain evidence="2">ATCC 51725</strain>
    </source>
</reference>
<feature type="domain" description="N-acetyltransferase" evidence="1">
    <location>
        <begin position="3"/>
        <end position="153"/>
    </location>
</feature>
<dbReference type="PROSITE" id="PS51186">
    <property type="entry name" value="GNAT"/>
    <property type="match status" value="1"/>
</dbReference>
<keyword evidence="4" id="KW-1185">Reference proteome</keyword>
<evidence type="ECO:0000313" key="4">
    <source>
        <dbReference type="Proteomes" id="UP000186437"/>
    </source>
</evidence>
<evidence type="ECO:0000313" key="3">
    <source>
        <dbReference type="EMBL" id="SUN06745.1"/>
    </source>
</evidence>
<dbReference type="InterPro" id="IPR016181">
    <property type="entry name" value="Acyl_CoA_acyltransferase"/>
</dbReference>